<dbReference type="Proteomes" id="UP001164693">
    <property type="component" value="Chromosome"/>
</dbReference>
<name>A0ABY7JSW0_9ACTN</name>
<keyword evidence="2" id="KW-1185">Reference proteome</keyword>
<evidence type="ECO:0000313" key="1">
    <source>
        <dbReference type="EMBL" id="WAX55115.1"/>
    </source>
</evidence>
<protein>
    <submittedName>
        <fullName evidence="1">Uncharacterized protein</fullName>
    </submittedName>
</protein>
<dbReference type="EMBL" id="CP097463">
    <property type="protein sequence ID" value="WAX55115.1"/>
    <property type="molecule type" value="Genomic_DNA"/>
</dbReference>
<sequence>MRIIPDPERVRAVLRAALIEHALELGLDPDTVRFPRPNAITAVTGHGQALSVDVGVYGMSR</sequence>
<gene>
    <name evidence="1" type="ORF">M6B22_11140</name>
</gene>
<evidence type="ECO:0000313" key="2">
    <source>
        <dbReference type="Proteomes" id="UP001164693"/>
    </source>
</evidence>
<accession>A0ABY7JSW0</accession>
<proteinExistence type="predicted"/>
<organism evidence="1 2">
    <name type="scientific">Jatrophihabitans cynanchi</name>
    <dbReference type="NCBI Taxonomy" id="2944128"/>
    <lineage>
        <taxon>Bacteria</taxon>
        <taxon>Bacillati</taxon>
        <taxon>Actinomycetota</taxon>
        <taxon>Actinomycetes</taxon>
        <taxon>Jatrophihabitantales</taxon>
        <taxon>Jatrophihabitantaceae</taxon>
        <taxon>Jatrophihabitans</taxon>
    </lineage>
</organism>
<reference evidence="1" key="1">
    <citation type="submission" date="2022-05" db="EMBL/GenBank/DDBJ databases">
        <title>Jatrophihabitans sp. SB3-54 whole genome sequence.</title>
        <authorList>
            <person name="Suh M.K."/>
            <person name="Eom M.K."/>
            <person name="Kim J.S."/>
            <person name="Kim H.S."/>
            <person name="Do H.E."/>
            <person name="Shin Y.K."/>
            <person name="Lee J.-S."/>
        </authorList>
    </citation>
    <scope>NUCLEOTIDE SEQUENCE</scope>
    <source>
        <strain evidence="1">SB3-54</strain>
    </source>
</reference>
<dbReference type="RefSeq" id="WP_269441617.1">
    <property type="nucleotide sequence ID" value="NZ_CP097463.1"/>
</dbReference>